<accession>A0A5C6D049</accession>
<reference evidence="2 3" key="1">
    <citation type="submission" date="2019-02" db="EMBL/GenBank/DDBJ databases">
        <title>Deep-cultivation of Planctomycetes and their phenomic and genomic characterization uncovers novel biology.</title>
        <authorList>
            <person name="Wiegand S."/>
            <person name="Jogler M."/>
            <person name="Boedeker C."/>
            <person name="Pinto D."/>
            <person name="Vollmers J."/>
            <person name="Rivas-Marin E."/>
            <person name="Kohn T."/>
            <person name="Peeters S.H."/>
            <person name="Heuer A."/>
            <person name="Rast P."/>
            <person name="Oberbeckmann S."/>
            <person name="Bunk B."/>
            <person name="Jeske O."/>
            <person name="Meyerdierks A."/>
            <person name="Storesund J.E."/>
            <person name="Kallscheuer N."/>
            <person name="Luecker S."/>
            <person name="Lage O.M."/>
            <person name="Pohl T."/>
            <person name="Merkel B.J."/>
            <person name="Hornburger P."/>
            <person name="Mueller R.-W."/>
            <person name="Bruemmer F."/>
            <person name="Labrenz M."/>
            <person name="Spormann A.M."/>
            <person name="Op Den Camp H."/>
            <person name="Overmann J."/>
            <person name="Amann R."/>
            <person name="Jetten M.S.M."/>
            <person name="Mascher T."/>
            <person name="Medema M.H."/>
            <person name="Devos D.P."/>
            <person name="Kaster A.-K."/>
            <person name="Ovreas L."/>
            <person name="Rohde M."/>
            <person name="Galperin M.Y."/>
            <person name="Jogler C."/>
        </authorList>
    </citation>
    <scope>NUCLEOTIDE SEQUENCE [LARGE SCALE GENOMIC DNA]</scope>
    <source>
        <strain evidence="2 3">Pla144</strain>
    </source>
</reference>
<comment type="caution">
    <text evidence="2">The sequence shown here is derived from an EMBL/GenBank/DDBJ whole genome shotgun (WGS) entry which is preliminary data.</text>
</comment>
<proteinExistence type="predicted"/>
<protein>
    <recommendedName>
        <fullName evidence="4">Squalene cyclase C-terminal domain-containing protein</fullName>
    </recommendedName>
</protein>
<dbReference type="RefSeq" id="WP_146448383.1">
    <property type="nucleotide sequence ID" value="NZ_SJPS01000001.1"/>
</dbReference>
<evidence type="ECO:0000313" key="3">
    <source>
        <dbReference type="Proteomes" id="UP000318437"/>
    </source>
</evidence>
<organism evidence="2 3">
    <name type="scientific">Bythopirellula polymerisocia</name>
    <dbReference type="NCBI Taxonomy" id="2528003"/>
    <lineage>
        <taxon>Bacteria</taxon>
        <taxon>Pseudomonadati</taxon>
        <taxon>Planctomycetota</taxon>
        <taxon>Planctomycetia</taxon>
        <taxon>Pirellulales</taxon>
        <taxon>Lacipirellulaceae</taxon>
        <taxon>Bythopirellula</taxon>
    </lineage>
</organism>
<dbReference type="AlphaFoldDB" id="A0A5C6D049"/>
<dbReference type="InterPro" id="IPR008930">
    <property type="entry name" value="Terpenoid_cyclase/PrenylTrfase"/>
</dbReference>
<gene>
    <name evidence="2" type="ORF">Pla144_10680</name>
</gene>
<dbReference type="EMBL" id="SJPS01000001">
    <property type="protein sequence ID" value="TWU30282.1"/>
    <property type="molecule type" value="Genomic_DNA"/>
</dbReference>
<name>A0A5C6D049_9BACT</name>
<evidence type="ECO:0000256" key="1">
    <source>
        <dbReference type="SAM" id="MobiDB-lite"/>
    </source>
</evidence>
<dbReference type="OrthoDB" id="244237at2"/>
<dbReference type="Proteomes" id="UP000318437">
    <property type="component" value="Unassembled WGS sequence"/>
</dbReference>
<evidence type="ECO:0008006" key="4">
    <source>
        <dbReference type="Google" id="ProtNLM"/>
    </source>
</evidence>
<sequence>MPIPLRCILMVMTIACVGSVEVARAEVETAKPPAEVENSPLATTGPLPSEVEPPSAAALQLAIDRGVDFLLQDQRPDGGWGSAEQTKGLNIYAPVPGAHQGFKLAVAGLVLSSLVECEPTLDSDRAEKVNEAIDRGTEWVLANHEQVRRAEPMSLYNNWGHAYGLQGLVTLYRRAKTRGENKLAAQLLAAAQFQAGMLERYAYLNGGWGYYDFDQGTKVPASSPTSFTTATGLVALHDAAEIGVTFPEKLVEKAVKSIQRQRNPDFSYAYGEYLRMMPRMEINRPAGSLGRSQSCNLALRLYGDERVTDEVISTWLNRLYARNDWLGFGRKKPVPHESYFMVAGYFYYYGHYYAAMCIDLLPAEEQAYYHNHLASILLPLQEKDGTWWDYPFYNYHQQYGTAMAIYALRKCHHDSGPIPEP</sequence>
<evidence type="ECO:0000313" key="2">
    <source>
        <dbReference type="EMBL" id="TWU30282.1"/>
    </source>
</evidence>
<feature type="region of interest" description="Disordered" evidence="1">
    <location>
        <begin position="31"/>
        <end position="51"/>
    </location>
</feature>
<dbReference type="SUPFAM" id="SSF48239">
    <property type="entry name" value="Terpenoid cyclases/Protein prenyltransferases"/>
    <property type="match status" value="1"/>
</dbReference>
<dbReference type="Gene3D" id="1.50.10.20">
    <property type="match status" value="1"/>
</dbReference>
<keyword evidence="3" id="KW-1185">Reference proteome</keyword>